<comment type="caution">
    <text evidence="2">The sequence shown here is derived from an EMBL/GenBank/DDBJ whole genome shotgun (WGS) entry which is preliminary data.</text>
</comment>
<keyword evidence="1" id="KW-1133">Transmembrane helix</keyword>
<evidence type="ECO:0000313" key="2">
    <source>
        <dbReference type="EMBL" id="HIS73455.1"/>
    </source>
</evidence>
<accession>A0A9D1FHS5</accession>
<organism evidence="2 3">
    <name type="scientific">Candidatus Galligastranaerophilus intestinavium</name>
    <dbReference type="NCBI Taxonomy" id="2840836"/>
    <lineage>
        <taxon>Bacteria</taxon>
        <taxon>Candidatus Galligastranaerophilus</taxon>
    </lineage>
</organism>
<proteinExistence type="predicted"/>
<dbReference type="Proteomes" id="UP000886865">
    <property type="component" value="Unassembled WGS sequence"/>
</dbReference>
<reference evidence="2" key="1">
    <citation type="submission" date="2020-10" db="EMBL/GenBank/DDBJ databases">
        <authorList>
            <person name="Gilroy R."/>
        </authorList>
    </citation>
    <scope>NUCLEOTIDE SEQUENCE</scope>
    <source>
        <strain evidence="2">CHK152-2871</strain>
    </source>
</reference>
<evidence type="ECO:0000313" key="3">
    <source>
        <dbReference type="Proteomes" id="UP000886865"/>
    </source>
</evidence>
<reference evidence="2" key="2">
    <citation type="journal article" date="2021" name="PeerJ">
        <title>Extensive microbial diversity within the chicken gut microbiome revealed by metagenomics and culture.</title>
        <authorList>
            <person name="Gilroy R."/>
            <person name="Ravi A."/>
            <person name="Getino M."/>
            <person name="Pursley I."/>
            <person name="Horton D.L."/>
            <person name="Alikhan N.F."/>
            <person name="Baker D."/>
            <person name="Gharbi K."/>
            <person name="Hall N."/>
            <person name="Watson M."/>
            <person name="Adriaenssens E.M."/>
            <person name="Foster-Nyarko E."/>
            <person name="Jarju S."/>
            <person name="Secka A."/>
            <person name="Antonio M."/>
            <person name="Oren A."/>
            <person name="Chaudhuri R.R."/>
            <person name="La Ragione R."/>
            <person name="Hildebrand F."/>
            <person name="Pallen M.J."/>
        </authorList>
    </citation>
    <scope>NUCLEOTIDE SEQUENCE</scope>
    <source>
        <strain evidence="2">CHK152-2871</strain>
    </source>
</reference>
<dbReference type="AlphaFoldDB" id="A0A9D1FHS5"/>
<dbReference type="EMBL" id="DVJQ01000002">
    <property type="protein sequence ID" value="HIS73455.1"/>
    <property type="molecule type" value="Genomic_DNA"/>
</dbReference>
<keyword evidence="1" id="KW-0812">Transmembrane</keyword>
<name>A0A9D1FHS5_9BACT</name>
<protein>
    <submittedName>
        <fullName evidence="2">Uncharacterized protein</fullName>
    </submittedName>
</protein>
<gene>
    <name evidence="2" type="ORF">IAA86_00355</name>
</gene>
<keyword evidence="1" id="KW-0472">Membrane</keyword>
<feature type="transmembrane region" description="Helical" evidence="1">
    <location>
        <begin position="33"/>
        <end position="52"/>
    </location>
</feature>
<evidence type="ECO:0000256" key="1">
    <source>
        <dbReference type="SAM" id="Phobius"/>
    </source>
</evidence>
<sequence length="318" mass="35557">MRISPVSQLSTESANFGKRRYTKEKNKNSHIKTAAILGTIAALGTLGAAMVLRAKKPNSTGGIKALKEIYSGVEGANDEISNIVKYATYQTSAIQDEIKKVMTDSQDMCNELKNLLKEGETVSSDGTILREIIIKNCLLSKMREFSADGKLVRETEFLKGSPSHVTQTITNQDSSITEKVFSFLDGKLSHYSENLQFPGVKNSRCIRSIDFNSSMFQGNELPNTYSLMPELIDPMREKCLRRLVFKNGLPSVYMENIEDIDAFVTSFGKKIFFDSKGDVSDIVLGLNTEYEIANRAYKVIDNKWQDVTSQAADIYFNK</sequence>